<feature type="signal peptide" evidence="1">
    <location>
        <begin position="1"/>
        <end position="20"/>
    </location>
</feature>
<feature type="chain" id="PRO_5037711760" description="DUF2268 domain-containing protein" evidence="1">
    <location>
        <begin position="21"/>
        <end position="364"/>
    </location>
</feature>
<accession>A0A934PUY6</accession>
<evidence type="ECO:0008006" key="4">
    <source>
        <dbReference type="Google" id="ProtNLM"/>
    </source>
</evidence>
<proteinExistence type="predicted"/>
<keyword evidence="3" id="KW-1185">Reference proteome</keyword>
<gene>
    <name evidence="2" type="ORF">I5M19_18495</name>
</gene>
<reference evidence="2" key="1">
    <citation type="submission" date="2020-12" db="EMBL/GenBank/DDBJ databases">
        <title>Bacterial novel species Mucilaginibacter sp. SD-g isolated from soil.</title>
        <authorList>
            <person name="Jung H.-Y."/>
        </authorList>
    </citation>
    <scope>NUCLEOTIDE SEQUENCE</scope>
    <source>
        <strain evidence="2">SD-g</strain>
    </source>
</reference>
<dbReference type="InterPro" id="IPR043754">
    <property type="entry name" value="DUF5700"/>
</dbReference>
<dbReference type="AlphaFoldDB" id="A0A934PUY6"/>
<name>A0A934PUY6_9SPHI</name>
<evidence type="ECO:0000313" key="3">
    <source>
        <dbReference type="Proteomes" id="UP000613193"/>
    </source>
</evidence>
<dbReference type="Proteomes" id="UP000613193">
    <property type="component" value="Unassembled WGS sequence"/>
</dbReference>
<evidence type="ECO:0000313" key="2">
    <source>
        <dbReference type="EMBL" id="MBK0381318.1"/>
    </source>
</evidence>
<evidence type="ECO:0000256" key="1">
    <source>
        <dbReference type="SAM" id="SignalP"/>
    </source>
</evidence>
<dbReference type="Pfam" id="PF18958">
    <property type="entry name" value="DUF5700"/>
    <property type="match status" value="1"/>
</dbReference>
<sequence>MDRKLLAMMLFLLASITGYAATGLHIEVDLESAKTNVYLLERHSVTDKQLNEAAGLYGNQQLIAKVKSYSGAGRDVFISTLKEMITTGKIMGDDPYNWRGVKVALPEISSLLRDISQNKAAMLKDIMTMLAPYTPATLDVSVKACFLAGGGALGFTMGKEATFNVALQKLNGDIDATKLLVAHELYHIVQDAGQKKRMPLAWEKPAYYQEASAALLENLWSEGTANLVGDFAGFKANSPFARDQVAEWQKNADRRRENFTLFEAILYKCYSDTTTERYEQYYNVCFTTAYDESSYFVGYEMAKAIQKYRGKEALATFVTADPITFIKTYLDICHENAEDKKLVRFDAATEAIVERLLKLRSGKG</sequence>
<dbReference type="EMBL" id="JAEHFW010000004">
    <property type="protein sequence ID" value="MBK0381318.1"/>
    <property type="molecule type" value="Genomic_DNA"/>
</dbReference>
<dbReference type="RefSeq" id="WP_200067861.1">
    <property type="nucleotide sequence ID" value="NZ_JAEHFW010000004.1"/>
</dbReference>
<organism evidence="2 3">
    <name type="scientific">Mucilaginibacter segetis</name>
    <dbReference type="NCBI Taxonomy" id="2793071"/>
    <lineage>
        <taxon>Bacteria</taxon>
        <taxon>Pseudomonadati</taxon>
        <taxon>Bacteroidota</taxon>
        <taxon>Sphingobacteriia</taxon>
        <taxon>Sphingobacteriales</taxon>
        <taxon>Sphingobacteriaceae</taxon>
        <taxon>Mucilaginibacter</taxon>
    </lineage>
</organism>
<comment type="caution">
    <text evidence="2">The sequence shown here is derived from an EMBL/GenBank/DDBJ whole genome shotgun (WGS) entry which is preliminary data.</text>
</comment>
<protein>
    <recommendedName>
        <fullName evidence="4">DUF2268 domain-containing protein</fullName>
    </recommendedName>
</protein>
<keyword evidence="1" id="KW-0732">Signal</keyword>